<dbReference type="Pfam" id="PF01433">
    <property type="entry name" value="Peptidase_M1"/>
    <property type="match status" value="1"/>
</dbReference>
<dbReference type="GO" id="GO:0043171">
    <property type="term" value="P:peptide catabolic process"/>
    <property type="evidence" value="ECO:0007669"/>
    <property type="project" value="TreeGrafter"/>
</dbReference>
<dbReference type="Proteomes" id="UP001204144">
    <property type="component" value="Unassembled WGS sequence"/>
</dbReference>
<dbReference type="GO" id="GO:0042277">
    <property type="term" value="F:peptide binding"/>
    <property type="evidence" value="ECO:0007669"/>
    <property type="project" value="TreeGrafter"/>
</dbReference>
<dbReference type="PANTHER" id="PTHR11533">
    <property type="entry name" value="PROTEASE M1 ZINC METALLOPROTEASE"/>
    <property type="match status" value="1"/>
</dbReference>
<sequence>MKIKLLVLALSIAVQGFGQESTEKSKYDPVAVFNPMINYQPSTVYRSASGNPGPAYWQNQANYKISATLDEKNNTIAGNVKIEYINNSPDEITFVWLQLDQNKFNSTSRGSKTTPPNLGRYGLKDFEGGYKIANLKVEQARANLRNQPVKSFIDDTRMQIFLSEPLKTKQKVEISMDFEFLIPDNGADRMGKYDAKNGVIYTIAQWFPRVCVYDDIEGWNTTPYLGAGEFYLEYGDYDFEITVPYNHIVVASGELLNGREVLTSKQLDRLKKAQNSDETVMILEKDEIGKNNSRPKNSGVLTWKFTCKNTRDVAWASSSAFVWDAAKASLPSGKNILVQSVYPAEVDGKNEWGRSTEYTKHSMEFYSKELFEYPYPVATNVAGIVSGMEYPGIVFCSAKSKRAGLFGVTDHEFGHTWFPMIVGTNERKFAWMDEGFNTYINMLSMKAFNSGEYYKEQNTQDMGFFARGSKAILTPPDAMPEVEIGSLAYYKPAIGLKMLSEAVVGEERMNLALKEYIRRWAFKHPTPFDFFHTVEDVVGEDLGWFWKSWFFENYKIDQAIKSAKYINNNASNGINITLENLEQMPMPIELEIKERGKDAVLINLPVDIWSKTKEWNFNYPSSAEIESLRLNPRGIIIDSNLKNNVFKPN</sequence>
<dbReference type="Gene3D" id="1.10.390.10">
    <property type="entry name" value="Neutral Protease Domain 2"/>
    <property type="match status" value="1"/>
</dbReference>
<dbReference type="AlphaFoldDB" id="A0AAE3H5E8"/>
<reference evidence="2 3" key="1">
    <citation type="submission" date="2018-11" db="EMBL/GenBank/DDBJ databases">
        <title>Novel bacteria species description.</title>
        <authorList>
            <person name="Han J.-H."/>
        </authorList>
    </citation>
    <scope>NUCLEOTIDE SEQUENCE [LARGE SCALE GENOMIC DNA]</scope>
    <source>
        <strain evidence="2 3">KCTC23259</strain>
    </source>
</reference>
<dbReference type="CDD" id="cd09604">
    <property type="entry name" value="M1_APN_like"/>
    <property type="match status" value="1"/>
</dbReference>
<keyword evidence="3" id="KW-1185">Reference proteome</keyword>
<organism evidence="2 3">
    <name type="scientific">Lacihabitans soyangensis</name>
    <dbReference type="NCBI Taxonomy" id="869394"/>
    <lineage>
        <taxon>Bacteria</taxon>
        <taxon>Pseudomonadati</taxon>
        <taxon>Bacteroidota</taxon>
        <taxon>Cytophagia</taxon>
        <taxon>Cytophagales</taxon>
        <taxon>Leadbetterellaceae</taxon>
        <taxon>Lacihabitans</taxon>
    </lineage>
</organism>
<dbReference type="GO" id="GO:0070006">
    <property type="term" value="F:metalloaminopeptidase activity"/>
    <property type="evidence" value="ECO:0007669"/>
    <property type="project" value="TreeGrafter"/>
</dbReference>
<feature type="domain" description="Peptidase M1 membrane alanine aminopeptidase" evidence="1">
    <location>
        <begin position="397"/>
        <end position="549"/>
    </location>
</feature>
<dbReference type="GO" id="GO:0005615">
    <property type="term" value="C:extracellular space"/>
    <property type="evidence" value="ECO:0007669"/>
    <property type="project" value="TreeGrafter"/>
</dbReference>
<dbReference type="SUPFAM" id="SSF55486">
    <property type="entry name" value="Metalloproteases ('zincins'), catalytic domain"/>
    <property type="match status" value="1"/>
</dbReference>
<comment type="caution">
    <text evidence="2">The sequence shown here is derived from an EMBL/GenBank/DDBJ whole genome shotgun (WGS) entry which is preliminary data.</text>
</comment>
<dbReference type="PANTHER" id="PTHR11533:SF174">
    <property type="entry name" value="PUROMYCIN-SENSITIVE AMINOPEPTIDASE-RELATED"/>
    <property type="match status" value="1"/>
</dbReference>
<proteinExistence type="predicted"/>
<dbReference type="EMBL" id="RJUF01000176">
    <property type="protein sequence ID" value="MCP9764802.1"/>
    <property type="molecule type" value="Genomic_DNA"/>
</dbReference>
<evidence type="ECO:0000259" key="1">
    <source>
        <dbReference type="Pfam" id="PF01433"/>
    </source>
</evidence>
<protein>
    <submittedName>
        <fullName evidence="2">M1 family peptidase</fullName>
    </submittedName>
</protein>
<dbReference type="InterPro" id="IPR050344">
    <property type="entry name" value="Peptidase_M1_aminopeptidases"/>
</dbReference>
<dbReference type="GO" id="GO:0005737">
    <property type="term" value="C:cytoplasm"/>
    <property type="evidence" value="ECO:0007669"/>
    <property type="project" value="TreeGrafter"/>
</dbReference>
<dbReference type="InterPro" id="IPR014782">
    <property type="entry name" value="Peptidase_M1_dom"/>
</dbReference>
<accession>A0AAE3H5E8</accession>
<evidence type="ECO:0000313" key="2">
    <source>
        <dbReference type="EMBL" id="MCP9764802.1"/>
    </source>
</evidence>
<dbReference type="InterPro" id="IPR027268">
    <property type="entry name" value="Peptidase_M4/M1_CTD_sf"/>
</dbReference>
<name>A0AAE3H5E8_9BACT</name>
<dbReference type="GO" id="GO:0008270">
    <property type="term" value="F:zinc ion binding"/>
    <property type="evidence" value="ECO:0007669"/>
    <property type="project" value="InterPro"/>
</dbReference>
<gene>
    <name evidence="2" type="ORF">EGI31_17825</name>
</gene>
<evidence type="ECO:0000313" key="3">
    <source>
        <dbReference type="Proteomes" id="UP001204144"/>
    </source>
</evidence>
<dbReference type="GO" id="GO:0016020">
    <property type="term" value="C:membrane"/>
    <property type="evidence" value="ECO:0007669"/>
    <property type="project" value="TreeGrafter"/>
</dbReference>